<organism evidence="2 3">
    <name type="scientific">Arenicella chitinivorans</name>
    <dbReference type="NCBI Taxonomy" id="1329800"/>
    <lineage>
        <taxon>Bacteria</taxon>
        <taxon>Pseudomonadati</taxon>
        <taxon>Pseudomonadota</taxon>
        <taxon>Gammaproteobacteria</taxon>
        <taxon>Arenicellales</taxon>
        <taxon>Arenicellaceae</taxon>
        <taxon>Arenicella</taxon>
    </lineage>
</organism>
<sequence>MELLNKKISVGRLGRHWIKPLVGVALAAGSLVAGDVIAGDASRTVIALFGDSTTTGFNANFGDRYGNGTTTRGCPTILLTNLLLRAPQIEPPESCPTTIYDSPIFDANTQKRNVIVANWGIGGSTTESGISRISSNLAQTKTDHVGKAYITLIIYGTNDFNSGISTSTTRFNLRQMIQSARALGYTPVLGTLTPRDDRDISPYNSAVNGAASDEGVAVVDHFTRFVNQSGGWRSILQQEVSTTTGKLVRFHPTDEGYMIIAETWFDQYLRSAIKPELSLITPILPLLLED</sequence>
<reference evidence="2" key="2">
    <citation type="submission" date="2020-09" db="EMBL/GenBank/DDBJ databases">
        <authorList>
            <person name="Sun Q."/>
            <person name="Kim S."/>
        </authorList>
    </citation>
    <scope>NUCLEOTIDE SEQUENCE</scope>
    <source>
        <strain evidence="2">KCTC 12711</strain>
    </source>
</reference>
<dbReference type="AlphaFoldDB" id="A0A918RSM0"/>
<evidence type="ECO:0000313" key="2">
    <source>
        <dbReference type="EMBL" id="GHA08648.1"/>
    </source>
</evidence>
<evidence type="ECO:0000259" key="1">
    <source>
        <dbReference type="Pfam" id="PF13472"/>
    </source>
</evidence>
<reference evidence="2" key="1">
    <citation type="journal article" date="2014" name="Int. J. Syst. Evol. Microbiol.">
        <title>Complete genome sequence of Corynebacterium casei LMG S-19264T (=DSM 44701T), isolated from a smear-ripened cheese.</title>
        <authorList>
            <consortium name="US DOE Joint Genome Institute (JGI-PGF)"/>
            <person name="Walter F."/>
            <person name="Albersmeier A."/>
            <person name="Kalinowski J."/>
            <person name="Ruckert C."/>
        </authorList>
    </citation>
    <scope>NUCLEOTIDE SEQUENCE</scope>
    <source>
        <strain evidence="2">KCTC 12711</strain>
    </source>
</reference>
<keyword evidence="3" id="KW-1185">Reference proteome</keyword>
<dbReference type="GO" id="GO:0004622">
    <property type="term" value="F:phosphatidylcholine lysophospholipase activity"/>
    <property type="evidence" value="ECO:0007669"/>
    <property type="project" value="TreeGrafter"/>
</dbReference>
<dbReference type="Pfam" id="PF13472">
    <property type="entry name" value="Lipase_GDSL_2"/>
    <property type="match status" value="1"/>
</dbReference>
<dbReference type="EMBL" id="BMXA01000002">
    <property type="protein sequence ID" value="GHA08648.1"/>
    <property type="molecule type" value="Genomic_DNA"/>
</dbReference>
<dbReference type="PANTHER" id="PTHR30383">
    <property type="entry name" value="THIOESTERASE 1/PROTEASE 1/LYSOPHOSPHOLIPASE L1"/>
    <property type="match status" value="1"/>
</dbReference>
<proteinExistence type="predicted"/>
<feature type="domain" description="SGNH hydrolase-type esterase" evidence="1">
    <location>
        <begin position="114"/>
        <end position="257"/>
    </location>
</feature>
<dbReference type="InterPro" id="IPR036514">
    <property type="entry name" value="SGNH_hydro_sf"/>
</dbReference>
<dbReference type="InterPro" id="IPR013830">
    <property type="entry name" value="SGNH_hydro"/>
</dbReference>
<dbReference type="Gene3D" id="3.40.50.1110">
    <property type="entry name" value="SGNH hydrolase"/>
    <property type="match status" value="1"/>
</dbReference>
<protein>
    <recommendedName>
        <fullName evidence="1">SGNH hydrolase-type esterase domain-containing protein</fullName>
    </recommendedName>
</protein>
<dbReference type="Proteomes" id="UP000614811">
    <property type="component" value="Unassembled WGS sequence"/>
</dbReference>
<gene>
    <name evidence="2" type="ORF">GCM10008090_18140</name>
</gene>
<accession>A0A918RSM0</accession>
<dbReference type="SUPFAM" id="SSF52266">
    <property type="entry name" value="SGNH hydrolase"/>
    <property type="match status" value="1"/>
</dbReference>
<comment type="caution">
    <text evidence="2">The sequence shown here is derived from an EMBL/GenBank/DDBJ whole genome shotgun (WGS) entry which is preliminary data.</text>
</comment>
<dbReference type="PANTHER" id="PTHR30383:SF5">
    <property type="entry name" value="SGNH HYDROLASE-TYPE ESTERASE DOMAIN-CONTAINING PROTEIN"/>
    <property type="match status" value="1"/>
</dbReference>
<dbReference type="InterPro" id="IPR051532">
    <property type="entry name" value="Ester_Hydrolysis_Enzymes"/>
</dbReference>
<name>A0A918RSM0_9GAMM</name>
<evidence type="ECO:0000313" key="3">
    <source>
        <dbReference type="Proteomes" id="UP000614811"/>
    </source>
</evidence>
<dbReference type="RefSeq" id="WP_189400017.1">
    <property type="nucleotide sequence ID" value="NZ_BMXA01000002.1"/>
</dbReference>